<dbReference type="Gene3D" id="1.20.58.390">
    <property type="entry name" value="Neurotransmitter-gated ion-channel transmembrane domain"/>
    <property type="match status" value="1"/>
</dbReference>
<dbReference type="InterPro" id="IPR038050">
    <property type="entry name" value="Neuro_actylchol_rec"/>
</dbReference>
<reference evidence="8 9" key="1">
    <citation type="submission" date="2023-11" db="EMBL/GenBank/DDBJ databases">
        <authorList>
            <person name="Okamura Y."/>
        </authorList>
    </citation>
    <scope>NUCLEOTIDE SEQUENCE [LARGE SCALE GENOMIC DNA]</scope>
</reference>
<evidence type="ECO:0000256" key="1">
    <source>
        <dbReference type="ARBA" id="ARBA00004141"/>
    </source>
</evidence>
<evidence type="ECO:0000313" key="8">
    <source>
        <dbReference type="EMBL" id="CAK1540366.1"/>
    </source>
</evidence>
<proteinExistence type="predicted"/>
<evidence type="ECO:0000259" key="7">
    <source>
        <dbReference type="Pfam" id="PF02931"/>
    </source>
</evidence>
<organism evidence="8 9">
    <name type="scientific">Leptosia nina</name>
    <dbReference type="NCBI Taxonomy" id="320188"/>
    <lineage>
        <taxon>Eukaryota</taxon>
        <taxon>Metazoa</taxon>
        <taxon>Ecdysozoa</taxon>
        <taxon>Arthropoda</taxon>
        <taxon>Hexapoda</taxon>
        <taxon>Insecta</taxon>
        <taxon>Pterygota</taxon>
        <taxon>Neoptera</taxon>
        <taxon>Endopterygota</taxon>
        <taxon>Lepidoptera</taxon>
        <taxon>Glossata</taxon>
        <taxon>Ditrysia</taxon>
        <taxon>Papilionoidea</taxon>
        <taxon>Pieridae</taxon>
        <taxon>Pierinae</taxon>
        <taxon>Leptosia</taxon>
    </lineage>
</organism>
<dbReference type="InterPro" id="IPR006201">
    <property type="entry name" value="Neur_channel"/>
</dbReference>
<evidence type="ECO:0000256" key="2">
    <source>
        <dbReference type="ARBA" id="ARBA00022692"/>
    </source>
</evidence>
<dbReference type="EMBL" id="CAVLEF010000001">
    <property type="protein sequence ID" value="CAK1540366.1"/>
    <property type="molecule type" value="Genomic_DNA"/>
</dbReference>
<dbReference type="PANTHER" id="PTHR18945">
    <property type="entry name" value="NEUROTRANSMITTER GATED ION CHANNEL"/>
    <property type="match status" value="1"/>
</dbReference>
<gene>
    <name evidence="8" type="ORF">LNINA_LOCUS425</name>
</gene>
<dbReference type="Gene3D" id="2.70.170.10">
    <property type="entry name" value="Neurotransmitter-gated ion-channel ligand-binding domain"/>
    <property type="match status" value="1"/>
</dbReference>
<comment type="subcellular location">
    <subcellularLocation>
        <location evidence="1">Membrane</location>
        <topology evidence="1">Multi-pass membrane protein</topology>
    </subcellularLocation>
</comment>
<dbReference type="GO" id="GO:0016020">
    <property type="term" value="C:membrane"/>
    <property type="evidence" value="ECO:0007669"/>
    <property type="project" value="UniProtKB-SubCell"/>
</dbReference>
<dbReference type="InterPro" id="IPR036734">
    <property type="entry name" value="Neur_chan_lig-bd_sf"/>
</dbReference>
<dbReference type="Pfam" id="PF02931">
    <property type="entry name" value="Neur_chan_LBD"/>
    <property type="match status" value="1"/>
</dbReference>
<name>A0AAV1IVD6_9NEOP</name>
<feature type="transmembrane region" description="Helical" evidence="5">
    <location>
        <begin position="251"/>
        <end position="272"/>
    </location>
</feature>
<evidence type="ECO:0000313" key="9">
    <source>
        <dbReference type="Proteomes" id="UP001497472"/>
    </source>
</evidence>
<evidence type="ECO:0000256" key="4">
    <source>
        <dbReference type="ARBA" id="ARBA00023136"/>
    </source>
</evidence>
<evidence type="ECO:0000256" key="6">
    <source>
        <dbReference type="SAM" id="SignalP"/>
    </source>
</evidence>
<dbReference type="InterPro" id="IPR006202">
    <property type="entry name" value="Neur_chan_lig-bd"/>
</dbReference>
<keyword evidence="9" id="KW-1185">Reference proteome</keyword>
<feature type="domain" description="Neurotransmitter-gated ion-channel ligand-binding" evidence="7">
    <location>
        <begin position="43"/>
        <end position="218"/>
    </location>
</feature>
<feature type="transmembrane region" description="Helical" evidence="5">
    <location>
        <begin position="284"/>
        <end position="303"/>
    </location>
</feature>
<dbReference type="InterPro" id="IPR036719">
    <property type="entry name" value="Neuro-gated_channel_TM_sf"/>
</dbReference>
<keyword evidence="2 5" id="KW-0812">Transmembrane</keyword>
<sequence length="357" mass="40665">MISIVCLLLIAYCGAAEQDLSSEAKLQRDFDSWCPDSRHLPPGNGTEIHIKFILKLFYFDAGEEVFSIYCWIHFSWTDARFTWRPEDYGGIDSVVFNSLNLWTPMEQLQNVNSDEMNTFWLSSCELKHDGSVFCIPKTILDTTCITKLTDWPYDTQKCRFDFKSKDHTKKFKFTLGERRAMSMIGAEYGGTWNIIDYEQGEDQNATNQLFFELTLERQAFGLGFILATPAIALTLLTMTVPLLDVCGTIRLGIACFSLLSHFTFLQLINYSIPQHNEATPTILIYLRSSLVITSVTIIISVFLNKASEIDRVPPPWLFLWIASGNIEQYFRKIKKLPSATVEPTINSVPTPTQIALI</sequence>
<evidence type="ECO:0000256" key="3">
    <source>
        <dbReference type="ARBA" id="ARBA00022989"/>
    </source>
</evidence>
<accession>A0AAV1IVD6</accession>
<evidence type="ECO:0000256" key="5">
    <source>
        <dbReference type="SAM" id="Phobius"/>
    </source>
</evidence>
<dbReference type="SUPFAM" id="SSF63712">
    <property type="entry name" value="Nicotinic receptor ligand binding domain-like"/>
    <property type="match status" value="1"/>
</dbReference>
<dbReference type="GO" id="GO:0005230">
    <property type="term" value="F:extracellular ligand-gated monoatomic ion channel activity"/>
    <property type="evidence" value="ECO:0007669"/>
    <property type="project" value="InterPro"/>
</dbReference>
<dbReference type="CDD" id="cd18989">
    <property type="entry name" value="LGIC_ECD_cation"/>
    <property type="match status" value="1"/>
</dbReference>
<feature type="signal peptide" evidence="6">
    <location>
        <begin position="1"/>
        <end position="16"/>
    </location>
</feature>
<feature type="chain" id="PRO_5043875069" description="Neurotransmitter-gated ion-channel ligand-binding domain-containing protein" evidence="6">
    <location>
        <begin position="17"/>
        <end position="357"/>
    </location>
</feature>
<keyword evidence="6" id="KW-0732">Signal</keyword>
<keyword evidence="3 5" id="KW-1133">Transmembrane helix</keyword>
<dbReference type="GO" id="GO:0004888">
    <property type="term" value="F:transmembrane signaling receptor activity"/>
    <property type="evidence" value="ECO:0007669"/>
    <property type="project" value="InterPro"/>
</dbReference>
<keyword evidence="4 5" id="KW-0472">Membrane</keyword>
<protein>
    <recommendedName>
        <fullName evidence="7">Neurotransmitter-gated ion-channel ligand-binding domain-containing protein</fullName>
    </recommendedName>
</protein>
<comment type="caution">
    <text evidence="8">The sequence shown here is derived from an EMBL/GenBank/DDBJ whole genome shotgun (WGS) entry which is preliminary data.</text>
</comment>
<dbReference type="AlphaFoldDB" id="A0AAV1IVD6"/>
<feature type="transmembrane region" description="Helical" evidence="5">
    <location>
        <begin position="219"/>
        <end position="239"/>
    </location>
</feature>
<dbReference type="SUPFAM" id="SSF90112">
    <property type="entry name" value="Neurotransmitter-gated ion-channel transmembrane pore"/>
    <property type="match status" value="1"/>
</dbReference>
<dbReference type="Proteomes" id="UP001497472">
    <property type="component" value="Unassembled WGS sequence"/>
</dbReference>